<reference evidence="4" key="1">
    <citation type="submission" date="2016-06" db="UniProtKB">
        <authorList>
            <consortium name="WormBaseParasite"/>
        </authorList>
    </citation>
    <scope>IDENTIFICATION</scope>
</reference>
<evidence type="ECO:0000256" key="1">
    <source>
        <dbReference type="SAM" id="Phobius"/>
    </source>
</evidence>
<protein>
    <submittedName>
        <fullName evidence="4">Transmembrane protein</fullName>
    </submittedName>
</protein>
<proteinExistence type="predicted"/>
<dbReference type="EMBL" id="UZAM01015890">
    <property type="protein sequence ID" value="VDP40990.1"/>
    <property type="molecule type" value="Genomic_DNA"/>
</dbReference>
<reference evidence="2 3" key="2">
    <citation type="submission" date="2018-11" db="EMBL/GenBank/DDBJ databases">
        <authorList>
            <consortium name="Pathogen Informatics"/>
        </authorList>
    </citation>
    <scope>NUCLEOTIDE SEQUENCE [LARGE SCALE GENOMIC DNA]</scope>
</reference>
<keyword evidence="3" id="KW-1185">Reference proteome</keyword>
<gene>
    <name evidence="2" type="ORF">SBAD_LOCUS11550</name>
</gene>
<evidence type="ECO:0000313" key="3">
    <source>
        <dbReference type="Proteomes" id="UP000270296"/>
    </source>
</evidence>
<dbReference type="OrthoDB" id="297496at2759"/>
<dbReference type="Proteomes" id="UP000270296">
    <property type="component" value="Unassembled WGS sequence"/>
</dbReference>
<accession>A0A183J6Q2</accession>
<feature type="transmembrane region" description="Helical" evidence="1">
    <location>
        <begin position="12"/>
        <end position="36"/>
    </location>
</feature>
<dbReference type="AlphaFoldDB" id="A0A183J6Q2"/>
<keyword evidence="1" id="KW-0472">Membrane</keyword>
<organism evidence="4">
    <name type="scientific">Soboliphyme baturini</name>
    <dbReference type="NCBI Taxonomy" id="241478"/>
    <lineage>
        <taxon>Eukaryota</taxon>
        <taxon>Metazoa</taxon>
        <taxon>Ecdysozoa</taxon>
        <taxon>Nematoda</taxon>
        <taxon>Enoplea</taxon>
        <taxon>Dorylaimia</taxon>
        <taxon>Dioctophymatida</taxon>
        <taxon>Dioctophymatoidea</taxon>
        <taxon>Soboliphymatidae</taxon>
        <taxon>Soboliphyme</taxon>
    </lineage>
</organism>
<dbReference type="WBParaSite" id="SBAD_0001193601-mRNA-1">
    <property type="protein sequence ID" value="SBAD_0001193601-mRNA-1"/>
    <property type="gene ID" value="SBAD_0001193601"/>
</dbReference>
<evidence type="ECO:0000313" key="2">
    <source>
        <dbReference type="EMBL" id="VDP40990.1"/>
    </source>
</evidence>
<name>A0A183J6Q2_9BILA</name>
<sequence length="150" mass="16956">MAGLPSGSSNAMAIYVGSFAICGLVLLTMCAHAAVVQLKWTFVKFHYFGRKIKWRKRPIKGIPQLDEEVIEVMRLISEVRREILARATVNEAEILDVSSPTPESPRQRKNPQRLATLARWALKKDTLAFMPGLLDMLKFADETDERETVL</sequence>
<keyword evidence="1" id="KW-0812">Transmembrane</keyword>
<keyword evidence="1" id="KW-1133">Transmembrane helix</keyword>
<evidence type="ECO:0000313" key="4">
    <source>
        <dbReference type="WBParaSite" id="SBAD_0001193601-mRNA-1"/>
    </source>
</evidence>